<evidence type="ECO:0000313" key="2">
    <source>
        <dbReference type="EMBL" id="JAH74544.1"/>
    </source>
</evidence>
<dbReference type="EMBL" id="GBXM01034033">
    <property type="protein sequence ID" value="JAH74544.1"/>
    <property type="molecule type" value="Transcribed_RNA"/>
</dbReference>
<organism evidence="2">
    <name type="scientific">Anguilla anguilla</name>
    <name type="common">European freshwater eel</name>
    <name type="synonym">Muraena anguilla</name>
    <dbReference type="NCBI Taxonomy" id="7936"/>
    <lineage>
        <taxon>Eukaryota</taxon>
        <taxon>Metazoa</taxon>
        <taxon>Chordata</taxon>
        <taxon>Craniata</taxon>
        <taxon>Vertebrata</taxon>
        <taxon>Euteleostomi</taxon>
        <taxon>Actinopterygii</taxon>
        <taxon>Neopterygii</taxon>
        <taxon>Teleostei</taxon>
        <taxon>Anguilliformes</taxon>
        <taxon>Anguillidae</taxon>
        <taxon>Anguilla</taxon>
    </lineage>
</organism>
<reference evidence="2" key="1">
    <citation type="submission" date="2014-11" db="EMBL/GenBank/DDBJ databases">
        <authorList>
            <person name="Amaro Gonzalez C."/>
        </authorList>
    </citation>
    <scope>NUCLEOTIDE SEQUENCE</scope>
</reference>
<sequence length="46" mass="5719">MKVYKNIKTRLFSCFSILVFFNVFYVMLTFTFCLCFLTFILYHTQW</sequence>
<feature type="transmembrane region" description="Helical" evidence="1">
    <location>
        <begin position="12"/>
        <end position="42"/>
    </location>
</feature>
<evidence type="ECO:0000256" key="1">
    <source>
        <dbReference type="SAM" id="Phobius"/>
    </source>
</evidence>
<proteinExistence type="predicted"/>
<keyword evidence="1" id="KW-0472">Membrane</keyword>
<name>A0A0E9V8V7_ANGAN</name>
<protein>
    <submittedName>
        <fullName evidence="2">Uncharacterized protein</fullName>
    </submittedName>
</protein>
<accession>A0A0E9V8V7</accession>
<keyword evidence="1" id="KW-1133">Transmembrane helix</keyword>
<keyword evidence="1" id="KW-0812">Transmembrane</keyword>
<dbReference type="AlphaFoldDB" id="A0A0E9V8V7"/>
<reference evidence="2" key="2">
    <citation type="journal article" date="2015" name="Fish Shellfish Immunol.">
        <title>Early steps in the European eel (Anguilla anguilla)-Vibrio vulnificus interaction in the gills: Role of the RtxA13 toxin.</title>
        <authorList>
            <person name="Callol A."/>
            <person name="Pajuelo D."/>
            <person name="Ebbesson L."/>
            <person name="Teles M."/>
            <person name="MacKenzie S."/>
            <person name="Amaro C."/>
        </authorList>
    </citation>
    <scope>NUCLEOTIDE SEQUENCE</scope>
</reference>